<feature type="compositionally biased region" description="Basic and acidic residues" evidence="1">
    <location>
        <begin position="90"/>
        <end position="102"/>
    </location>
</feature>
<feature type="compositionally biased region" description="Basic and acidic residues" evidence="1">
    <location>
        <begin position="307"/>
        <end position="366"/>
    </location>
</feature>
<dbReference type="AlphaFoldDB" id="A0A6L5GG98"/>
<evidence type="ECO:0000256" key="1">
    <source>
        <dbReference type="SAM" id="MobiDB-lite"/>
    </source>
</evidence>
<feature type="compositionally biased region" description="Low complexity" evidence="1">
    <location>
        <begin position="378"/>
        <end position="390"/>
    </location>
</feature>
<protein>
    <submittedName>
        <fullName evidence="2">Uncharacterized protein</fullName>
    </submittedName>
</protein>
<evidence type="ECO:0000313" key="3">
    <source>
        <dbReference type="Proteomes" id="UP000477750"/>
    </source>
</evidence>
<feature type="region of interest" description="Disordered" evidence="1">
    <location>
        <begin position="132"/>
        <end position="216"/>
    </location>
</feature>
<proteinExistence type="predicted"/>
<name>A0A6L5GG98_9ACTN</name>
<dbReference type="Proteomes" id="UP000477750">
    <property type="component" value="Unassembled WGS sequence"/>
</dbReference>
<comment type="caution">
    <text evidence="2">The sequence shown here is derived from an EMBL/GenBank/DDBJ whole genome shotgun (WGS) entry which is preliminary data.</text>
</comment>
<feature type="compositionally biased region" description="Basic and acidic residues" evidence="1">
    <location>
        <begin position="167"/>
        <end position="189"/>
    </location>
</feature>
<evidence type="ECO:0000313" key="2">
    <source>
        <dbReference type="EMBL" id="MQM28383.1"/>
    </source>
</evidence>
<organism evidence="2 3">
    <name type="scientific">Glycomyces albidus</name>
    <dbReference type="NCBI Taxonomy" id="2656774"/>
    <lineage>
        <taxon>Bacteria</taxon>
        <taxon>Bacillati</taxon>
        <taxon>Actinomycetota</taxon>
        <taxon>Actinomycetes</taxon>
        <taxon>Glycomycetales</taxon>
        <taxon>Glycomycetaceae</taxon>
        <taxon>Glycomyces</taxon>
    </lineage>
</organism>
<accession>A0A6L5GG98</accession>
<feature type="region of interest" description="Disordered" evidence="1">
    <location>
        <begin position="563"/>
        <end position="630"/>
    </location>
</feature>
<sequence length="704" mass="75260">MSSTTIRYSGVPENSHSRDFESDTAAYTPASRHEEPDPLGDSDLTRRFRAAAAADRAVSAVSADPEPAASSGSASGLAQGGTGSAPDLIPGERRSADDDPRHNRAYSHPQNPGLFEEVDGFYDWAGRRLFLADGSPDPMTPGAYRYQTRPDLCDLDAPDSDPSSPRFEPDHLRHKPGDDWLIDTDRPYDVLDPGPFGSPDWFPDRRTGRHRRNELPDPIPWWEIEEEPEKAEWAEHAEALYERRTRITREREAREAETEAAARTAAHEAEQAAAREAETAAAARAAAYEAEQMAAREAETAVAVHAAAHEAEQVAARDADAAARRNRQERNDRDRSERSDHADRNRSGRPDHSDSDRSGRSDHSDRSGGNGAGGSGAGSPRRWGSGSEPSSRSREDSESARAQGGFGQGRRRSPVPRRGAGWSQADRNSEDPPEPVRPGLPANRSVGGGDTFAAAGAPHWSDGPRETVERPSRSDETRQVAGGSERFGGTASGCASAGAAEVFTEVPHRFDKLREDAWDRFLVKSAELAAAHRTNRTAPAGERDGGPVGGRFARLVRAVAGAFKHRQGRQGDPRDVRAAASIGTGDGSAAGAPGPVEPPAATSIPRPREAASLSGEVSTPHGDASGSREVHMLRGAASRPGEAPRPREAAARTAIALRTSRFAQAIRGAERARTEIHARRSVRTAGAAEAGLPVESAFGGAVWA</sequence>
<feature type="compositionally biased region" description="Basic and acidic residues" evidence="1">
    <location>
        <begin position="265"/>
        <end position="278"/>
    </location>
</feature>
<keyword evidence="3" id="KW-1185">Reference proteome</keyword>
<dbReference type="RefSeq" id="WP_153027487.1">
    <property type="nucleotide sequence ID" value="NZ_WIAO01000042.1"/>
</dbReference>
<feature type="compositionally biased region" description="Gly residues" evidence="1">
    <location>
        <begin position="368"/>
        <end position="377"/>
    </location>
</feature>
<reference evidence="2 3" key="1">
    <citation type="submission" date="2019-10" db="EMBL/GenBank/DDBJ databases">
        <title>Glycomyces albidus sp. nov., a novel actinomycete isolated from rhizosphere soil of wheat (Triticum aestivum L.).</title>
        <authorList>
            <person name="Qian L."/>
        </authorList>
    </citation>
    <scope>NUCLEOTIDE SEQUENCE [LARGE SCALE GENOMIC DNA]</scope>
    <source>
        <strain evidence="2 3">NEAU-7082</strain>
    </source>
</reference>
<feature type="compositionally biased region" description="Basic and acidic residues" evidence="1">
    <location>
        <begin position="462"/>
        <end position="478"/>
    </location>
</feature>
<feature type="region of interest" description="Disordered" evidence="1">
    <location>
        <begin position="251"/>
        <end position="285"/>
    </location>
</feature>
<gene>
    <name evidence="2" type="ORF">GFD30_22880</name>
</gene>
<feature type="compositionally biased region" description="Low complexity" evidence="1">
    <location>
        <begin position="50"/>
        <end position="77"/>
    </location>
</feature>
<feature type="region of interest" description="Disordered" evidence="1">
    <location>
        <begin position="298"/>
        <end position="496"/>
    </location>
</feature>
<feature type="region of interest" description="Disordered" evidence="1">
    <location>
        <begin position="1"/>
        <end position="116"/>
    </location>
</feature>
<dbReference type="EMBL" id="WIAO01000042">
    <property type="protein sequence ID" value="MQM28383.1"/>
    <property type="molecule type" value="Genomic_DNA"/>
</dbReference>